<feature type="region of interest" description="Disordered" evidence="1">
    <location>
        <begin position="1"/>
        <end position="38"/>
    </location>
</feature>
<reference evidence="2 3" key="1">
    <citation type="submission" date="2024-10" db="EMBL/GenBank/DDBJ databases">
        <title>Updated reference genomes for cyclostephanoid diatoms.</title>
        <authorList>
            <person name="Roberts W.R."/>
            <person name="Alverson A.J."/>
        </authorList>
    </citation>
    <scope>NUCLEOTIDE SEQUENCE [LARGE SCALE GENOMIC DNA]</scope>
    <source>
        <strain evidence="2 3">AJA010-31</strain>
    </source>
</reference>
<comment type="caution">
    <text evidence="2">The sequence shown here is derived from an EMBL/GenBank/DDBJ whole genome shotgun (WGS) entry which is preliminary data.</text>
</comment>
<evidence type="ECO:0000313" key="3">
    <source>
        <dbReference type="Proteomes" id="UP001530400"/>
    </source>
</evidence>
<proteinExistence type="predicted"/>
<keyword evidence="3" id="KW-1185">Reference proteome</keyword>
<gene>
    <name evidence="2" type="ORF">ACHAWO_004852</name>
</gene>
<accession>A0ABD3PPP2</accession>
<name>A0ABD3PPP2_9STRA</name>
<evidence type="ECO:0000256" key="1">
    <source>
        <dbReference type="SAM" id="MobiDB-lite"/>
    </source>
</evidence>
<dbReference type="Proteomes" id="UP001530400">
    <property type="component" value="Unassembled WGS sequence"/>
</dbReference>
<dbReference type="EMBL" id="JALLPJ020000528">
    <property type="protein sequence ID" value="KAL3789301.1"/>
    <property type="molecule type" value="Genomic_DNA"/>
</dbReference>
<dbReference type="AlphaFoldDB" id="A0ABD3PPP2"/>
<feature type="compositionally biased region" description="Basic and acidic residues" evidence="1">
    <location>
        <begin position="12"/>
        <end position="24"/>
    </location>
</feature>
<evidence type="ECO:0000313" key="2">
    <source>
        <dbReference type="EMBL" id="KAL3789301.1"/>
    </source>
</evidence>
<sequence length="84" mass="9752">MNTIVQAANGRGAEKREDPNKSNDEGEELSTLTSPHLHEQRDKYMSLIQYKEDYRLYSRLSVACSRMTSSEITHGYCHWCPEEQ</sequence>
<organism evidence="2 3">
    <name type="scientific">Cyclotella atomus</name>
    <dbReference type="NCBI Taxonomy" id="382360"/>
    <lineage>
        <taxon>Eukaryota</taxon>
        <taxon>Sar</taxon>
        <taxon>Stramenopiles</taxon>
        <taxon>Ochrophyta</taxon>
        <taxon>Bacillariophyta</taxon>
        <taxon>Coscinodiscophyceae</taxon>
        <taxon>Thalassiosirophycidae</taxon>
        <taxon>Stephanodiscales</taxon>
        <taxon>Stephanodiscaceae</taxon>
        <taxon>Cyclotella</taxon>
    </lineage>
</organism>
<protein>
    <submittedName>
        <fullName evidence="2">Uncharacterized protein</fullName>
    </submittedName>
</protein>